<keyword evidence="2 6" id="KW-0575">Peroxidase</keyword>
<dbReference type="GO" id="GO:0042744">
    <property type="term" value="P:hydrogen peroxide catabolic process"/>
    <property type="evidence" value="ECO:0007669"/>
    <property type="project" value="TreeGrafter"/>
</dbReference>
<keyword evidence="8" id="KW-1185">Reference proteome</keyword>
<reference evidence="7 8" key="1">
    <citation type="journal article" date="2018" name="New Phytol.">
        <title>Phylogenomics of Endogonaceae and evolution of mycorrhizas within Mucoromycota.</title>
        <authorList>
            <person name="Chang Y."/>
            <person name="Desiro A."/>
            <person name="Na H."/>
            <person name="Sandor L."/>
            <person name="Lipzen A."/>
            <person name="Clum A."/>
            <person name="Barry K."/>
            <person name="Grigoriev I.V."/>
            <person name="Martin F.M."/>
            <person name="Stajich J.E."/>
            <person name="Smith M.E."/>
            <person name="Bonito G."/>
            <person name="Spatafora J.W."/>
        </authorList>
    </citation>
    <scope>NUCLEOTIDE SEQUENCE [LARGE SCALE GENOMIC DNA]</scope>
    <source>
        <strain evidence="7 8">GMNB39</strain>
    </source>
</reference>
<dbReference type="Gene3D" id="3.40.30.10">
    <property type="entry name" value="Glutaredoxin"/>
    <property type="match status" value="1"/>
</dbReference>
<keyword evidence="5 6" id="KW-0676">Redox-active center</keyword>
<dbReference type="GO" id="GO:0005737">
    <property type="term" value="C:cytoplasm"/>
    <property type="evidence" value="ECO:0007669"/>
    <property type="project" value="TreeGrafter"/>
</dbReference>
<dbReference type="OrthoDB" id="1882547at2759"/>
<dbReference type="InterPro" id="IPR036249">
    <property type="entry name" value="Thioredoxin-like_sf"/>
</dbReference>
<dbReference type="AlphaFoldDB" id="A0A433D9N5"/>
<dbReference type="PANTHER" id="PTHR10430:SF16">
    <property type="entry name" value="PEROXIREDOXIN-5, MITOCHONDRIAL"/>
    <property type="match status" value="1"/>
</dbReference>
<dbReference type="SUPFAM" id="SSF52833">
    <property type="entry name" value="Thioredoxin-like"/>
    <property type="match status" value="1"/>
</dbReference>
<dbReference type="GO" id="GO:0045454">
    <property type="term" value="P:cell redox homeostasis"/>
    <property type="evidence" value="ECO:0007669"/>
    <property type="project" value="TreeGrafter"/>
</dbReference>
<proteinExistence type="inferred from homology"/>
<keyword evidence="4 6" id="KW-0560">Oxidoreductase</keyword>
<comment type="caution">
    <text evidence="7">The sequence shown here is derived from an EMBL/GenBank/DDBJ whole genome shotgun (WGS) entry which is preliminary data.</text>
</comment>
<evidence type="ECO:0000256" key="4">
    <source>
        <dbReference type="ARBA" id="ARBA00023002"/>
    </source>
</evidence>
<gene>
    <name evidence="7" type="ORF">BC936DRAFT_145634</name>
</gene>
<evidence type="ECO:0000313" key="7">
    <source>
        <dbReference type="EMBL" id="RUP47532.1"/>
    </source>
</evidence>
<dbReference type="GO" id="GO:0034599">
    <property type="term" value="P:cellular response to oxidative stress"/>
    <property type="evidence" value="ECO:0007669"/>
    <property type="project" value="InterPro"/>
</dbReference>
<feature type="non-terminal residue" evidence="7">
    <location>
        <position position="186"/>
    </location>
</feature>
<dbReference type="CDD" id="cd03013">
    <property type="entry name" value="PRX5_like"/>
    <property type="match status" value="1"/>
</dbReference>
<dbReference type="Proteomes" id="UP000268093">
    <property type="component" value="Unassembled WGS sequence"/>
</dbReference>
<accession>A0A433D9N5</accession>
<dbReference type="InterPro" id="IPR037944">
    <property type="entry name" value="PRX5-like"/>
</dbReference>
<dbReference type="InterPro" id="IPR013766">
    <property type="entry name" value="Thioredoxin_domain"/>
</dbReference>
<evidence type="ECO:0000256" key="5">
    <source>
        <dbReference type="ARBA" id="ARBA00023284"/>
    </source>
</evidence>
<dbReference type="PANTHER" id="PTHR10430">
    <property type="entry name" value="PEROXIREDOXIN"/>
    <property type="match status" value="1"/>
</dbReference>
<dbReference type="PROSITE" id="PS51352">
    <property type="entry name" value="THIOREDOXIN_2"/>
    <property type="match status" value="1"/>
</dbReference>
<evidence type="ECO:0000256" key="2">
    <source>
        <dbReference type="ARBA" id="ARBA00022559"/>
    </source>
</evidence>
<keyword evidence="3 6" id="KW-0049">Antioxidant</keyword>
<evidence type="ECO:0000256" key="6">
    <source>
        <dbReference type="RuleBase" id="RU366011"/>
    </source>
</evidence>
<comment type="function">
    <text evidence="6">Thiol-specific peroxidase that catalyzes the reduction of hydrogen peroxide and organic hydroperoxides to water and alcohols, respectively. Plays a role in cell protection against oxidative stress by detoxifying peroxides.</text>
</comment>
<evidence type="ECO:0000313" key="8">
    <source>
        <dbReference type="Proteomes" id="UP000268093"/>
    </source>
</evidence>
<evidence type="ECO:0000256" key="3">
    <source>
        <dbReference type="ARBA" id="ARBA00022862"/>
    </source>
</evidence>
<evidence type="ECO:0000256" key="1">
    <source>
        <dbReference type="ARBA" id="ARBA00010505"/>
    </source>
</evidence>
<protein>
    <submittedName>
        <fullName evidence="7">Peroxiredoxin V protein</fullName>
    </submittedName>
</protein>
<dbReference type="EMBL" id="RBNI01004405">
    <property type="protein sequence ID" value="RUP47532.1"/>
    <property type="molecule type" value="Genomic_DNA"/>
</dbReference>
<dbReference type="GO" id="GO:0008379">
    <property type="term" value="F:thioredoxin peroxidase activity"/>
    <property type="evidence" value="ECO:0007669"/>
    <property type="project" value="InterPro"/>
</dbReference>
<organism evidence="7 8">
    <name type="scientific">Jimgerdemannia flammicorona</name>
    <dbReference type="NCBI Taxonomy" id="994334"/>
    <lineage>
        <taxon>Eukaryota</taxon>
        <taxon>Fungi</taxon>
        <taxon>Fungi incertae sedis</taxon>
        <taxon>Mucoromycota</taxon>
        <taxon>Mucoromycotina</taxon>
        <taxon>Endogonomycetes</taxon>
        <taxon>Endogonales</taxon>
        <taxon>Endogonaceae</taxon>
        <taxon>Jimgerdemannia</taxon>
    </lineage>
</organism>
<name>A0A433D9N5_9FUNG</name>
<dbReference type="Pfam" id="PF08534">
    <property type="entry name" value="Redoxin"/>
    <property type="match status" value="1"/>
</dbReference>
<comment type="similarity">
    <text evidence="1 6">Belongs to the peroxiredoxin family. Prx5 subfamily.</text>
</comment>
<sequence>MLSRAFSLLHIKPPLQPTPSSGAQIHSMQTHDPATQHRIKIGDRLPYDVTFGVLNEGEEDPHLMSAKEVFEAKKVVLFGIPGAYTSICSAKHLPQYIEHYDDFKNKYAIDTVACTAVNDPYVLREWAKAHNAAGKILMLSDGCLEFHSRVELTQTLPFAGVRGLRFSLFADDGVVKILNVDEPGPK</sequence>
<dbReference type="InterPro" id="IPR013740">
    <property type="entry name" value="Redoxin"/>
</dbReference>